<dbReference type="Ensembl" id="ENSOSIT00000041253.1">
    <property type="protein sequence ID" value="ENSOSIP00000039139.1"/>
    <property type="gene ID" value="ENSOSIG00000019244.1"/>
</dbReference>
<keyword evidence="4" id="KW-1185">Reference proteome</keyword>
<dbReference type="InterPro" id="IPR010625">
    <property type="entry name" value="CHCH"/>
</dbReference>
<dbReference type="PROSITE" id="PS51808">
    <property type="entry name" value="CHCH"/>
    <property type="match status" value="1"/>
</dbReference>
<evidence type="ECO:0000313" key="3">
    <source>
        <dbReference type="Ensembl" id="ENSOSIP00000039139.1"/>
    </source>
</evidence>
<dbReference type="PANTHER" id="PTHR47609">
    <property type="entry name" value="MICOS COMPLEX SUBUNIT MIC25"/>
    <property type="match status" value="1"/>
</dbReference>
<protein>
    <recommendedName>
        <fullName evidence="2">CHCH domain-containing protein</fullName>
    </recommendedName>
</protein>
<dbReference type="GO" id="GO:0061617">
    <property type="term" value="C:MICOS complex"/>
    <property type="evidence" value="ECO:0007669"/>
    <property type="project" value="InterPro"/>
</dbReference>
<reference evidence="3" key="1">
    <citation type="submission" date="2025-08" db="UniProtKB">
        <authorList>
            <consortium name="Ensembl"/>
        </authorList>
    </citation>
    <scope>IDENTIFICATION</scope>
</reference>
<accession>A0A8C8DY78</accession>
<dbReference type="Proteomes" id="UP000694383">
    <property type="component" value="Unplaced"/>
</dbReference>
<evidence type="ECO:0000313" key="4">
    <source>
        <dbReference type="Proteomes" id="UP000694383"/>
    </source>
</evidence>
<dbReference type="InterPro" id="IPR042860">
    <property type="entry name" value="MIC25"/>
</dbReference>
<organism evidence="3 4">
    <name type="scientific">Oryzias sinensis</name>
    <name type="common">Chinese medaka</name>
    <dbReference type="NCBI Taxonomy" id="183150"/>
    <lineage>
        <taxon>Eukaryota</taxon>
        <taxon>Metazoa</taxon>
        <taxon>Chordata</taxon>
        <taxon>Craniata</taxon>
        <taxon>Vertebrata</taxon>
        <taxon>Euteleostomi</taxon>
        <taxon>Actinopterygii</taxon>
        <taxon>Neopterygii</taxon>
        <taxon>Teleostei</taxon>
        <taxon>Neoteleostei</taxon>
        <taxon>Acanthomorphata</taxon>
        <taxon>Ovalentaria</taxon>
        <taxon>Atherinomorphae</taxon>
        <taxon>Beloniformes</taxon>
        <taxon>Adrianichthyidae</taxon>
        <taxon>Oryziinae</taxon>
        <taxon>Oryzias</taxon>
    </lineage>
</organism>
<evidence type="ECO:0000259" key="2">
    <source>
        <dbReference type="Pfam" id="PF06747"/>
    </source>
</evidence>
<name>A0A8C8DY78_9TELE</name>
<sequence>MLPSGKKQTLVFAKPFRFEWQQAILKEELSRITQREKESTKKGDSLWRTRHTMSRKVGRRKKLFQAAFYRFLLIHNNLNKEIFKNRILYFLTCIMVKMSCSTAPVCSGLQAQILSCYRDNRDQTLKCSDLAKEYLQCINAARKSINHGSTIG</sequence>
<reference evidence="3" key="2">
    <citation type="submission" date="2025-09" db="UniProtKB">
        <authorList>
            <consortium name="Ensembl"/>
        </authorList>
    </citation>
    <scope>IDENTIFICATION</scope>
</reference>
<dbReference type="AlphaFoldDB" id="A0A8C8DY78"/>
<proteinExistence type="predicted"/>
<feature type="domain" description="CHCH" evidence="2">
    <location>
        <begin position="106"/>
        <end position="139"/>
    </location>
</feature>
<dbReference type="GeneTree" id="ENSGT01010000223084"/>
<keyword evidence="1" id="KW-1015">Disulfide bond</keyword>
<dbReference type="PANTHER" id="PTHR47609:SF1">
    <property type="entry name" value="MICOS COMPLEX SUBUNIT MIC25"/>
    <property type="match status" value="1"/>
</dbReference>
<evidence type="ECO:0000256" key="1">
    <source>
        <dbReference type="ARBA" id="ARBA00023157"/>
    </source>
</evidence>
<dbReference type="Pfam" id="PF06747">
    <property type="entry name" value="CHCH"/>
    <property type="match status" value="1"/>
</dbReference>